<feature type="transmembrane region" description="Helical" evidence="1">
    <location>
        <begin position="102"/>
        <end position="127"/>
    </location>
</feature>
<organism evidence="2 3">
    <name type="scientific">Paenibacillus aceris</name>
    <dbReference type="NCBI Taxonomy" id="869555"/>
    <lineage>
        <taxon>Bacteria</taxon>
        <taxon>Bacillati</taxon>
        <taxon>Bacillota</taxon>
        <taxon>Bacilli</taxon>
        <taxon>Bacillales</taxon>
        <taxon>Paenibacillaceae</taxon>
        <taxon>Paenibacillus</taxon>
    </lineage>
</organism>
<dbReference type="Proteomes" id="UP001519344">
    <property type="component" value="Unassembled WGS sequence"/>
</dbReference>
<keyword evidence="1" id="KW-0812">Transmembrane</keyword>
<keyword evidence="1" id="KW-1133">Transmembrane helix</keyword>
<feature type="transmembrane region" description="Helical" evidence="1">
    <location>
        <begin position="133"/>
        <end position="151"/>
    </location>
</feature>
<protein>
    <submittedName>
        <fullName evidence="2">Uncharacterized protein</fullName>
    </submittedName>
</protein>
<feature type="transmembrane region" description="Helical" evidence="1">
    <location>
        <begin position="40"/>
        <end position="62"/>
    </location>
</feature>
<gene>
    <name evidence="2" type="ORF">J2Z65_000381</name>
</gene>
<feature type="transmembrane region" description="Helical" evidence="1">
    <location>
        <begin position="12"/>
        <end position="31"/>
    </location>
</feature>
<comment type="caution">
    <text evidence="2">The sequence shown here is derived from an EMBL/GenBank/DDBJ whole genome shotgun (WGS) entry which is preliminary data.</text>
</comment>
<keyword evidence="1" id="KW-0472">Membrane</keyword>
<evidence type="ECO:0000313" key="2">
    <source>
        <dbReference type="EMBL" id="MBP1961187.1"/>
    </source>
</evidence>
<feature type="transmembrane region" description="Helical" evidence="1">
    <location>
        <begin position="78"/>
        <end position="95"/>
    </location>
</feature>
<dbReference type="EMBL" id="JAGGKV010000001">
    <property type="protein sequence ID" value="MBP1961187.1"/>
    <property type="molecule type" value="Genomic_DNA"/>
</dbReference>
<dbReference type="RefSeq" id="WP_167064253.1">
    <property type="nucleotide sequence ID" value="NZ_JAAOZR010000031.1"/>
</dbReference>
<evidence type="ECO:0000256" key="1">
    <source>
        <dbReference type="SAM" id="Phobius"/>
    </source>
</evidence>
<accession>A0ABS4HRE5</accession>
<sequence length="162" mass="19063">MKQFIQNMDFSTGWWYSAILGVFLLLFIVFMPKRLNMPEIYLTFGLIAGLVWVVDTIFAVWIDLFDVGSPNKRGIPEFFMYTIIPSSFAVIYLNVYQEPKKLLYTIFFTAVSELAEWLAVAVGVMTLKHWNPLYSIPVYLVVYYFYLPFHLRIMKRTSKSEH</sequence>
<reference evidence="2 3" key="1">
    <citation type="submission" date="2021-03" db="EMBL/GenBank/DDBJ databases">
        <title>Genomic Encyclopedia of Type Strains, Phase IV (KMG-IV): sequencing the most valuable type-strain genomes for metagenomic binning, comparative biology and taxonomic classification.</title>
        <authorList>
            <person name="Goeker M."/>
        </authorList>
    </citation>
    <scope>NUCLEOTIDE SEQUENCE [LARGE SCALE GENOMIC DNA]</scope>
    <source>
        <strain evidence="2 3">DSM 24950</strain>
    </source>
</reference>
<proteinExistence type="predicted"/>
<evidence type="ECO:0000313" key="3">
    <source>
        <dbReference type="Proteomes" id="UP001519344"/>
    </source>
</evidence>
<keyword evidence="3" id="KW-1185">Reference proteome</keyword>
<name>A0ABS4HRE5_9BACL</name>